<evidence type="ECO:0000259" key="2">
    <source>
        <dbReference type="Pfam" id="PF00117"/>
    </source>
</evidence>
<dbReference type="NCBIfam" id="TIGR00566">
    <property type="entry name" value="trpG_papA"/>
    <property type="match status" value="1"/>
</dbReference>
<dbReference type="PRINTS" id="PR00096">
    <property type="entry name" value="GATASE"/>
</dbReference>
<dbReference type="GO" id="GO:0004049">
    <property type="term" value="F:anthranilate synthase activity"/>
    <property type="evidence" value="ECO:0007669"/>
    <property type="project" value="UniProtKB-EC"/>
</dbReference>
<keyword evidence="4" id="KW-1185">Reference proteome</keyword>
<organism evidence="3 4">
    <name type="scientific">Aliidiomarina sedimenti</name>
    <dbReference type="NCBI Taxonomy" id="1933879"/>
    <lineage>
        <taxon>Bacteria</taxon>
        <taxon>Pseudomonadati</taxon>
        <taxon>Pseudomonadota</taxon>
        <taxon>Gammaproteobacteria</taxon>
        <taxon>Alteromonadales</taxon>
        <taxon>Idiomarinaceae</taxon>
        <taxon>Aliidiomarina</taxon>
    </lineage>
</organism>
<dbReference type="EC" id="4.1.3.27" evidence="3"/>
<dbReference type="Proteomes" id="UP000287410">
    <property type="component" value="Unassembled WGS sequence"/>
</dbReference>
<evidence type="ECO:0000313" key="3">
    <source>
        <dbReference type="EMBL" id="RUO29378.1"/>
    </source>
</evidence>
<dbReference type="EMBL" id="PIPN01000004">
    <property type="protein sequence ID" value="RUO29378.1"/>
    <property type="molecule type" value="Genomic_DNA"/>
</dbReference>
<dbReference type="PROSITE" id="PS51273">
    <property type="entry name" value="GATASE_TYPE_1"/>
    <property type="match status" value="1"/>
</dbReference>
<name>A0ABY0BYF6_9GAMM</name>
<dbReference type="InterPro" id="IPR006221">
    <property type="entry name" value="TrpG/PapA_dom"/>
</dbReference>
<keyword evidence="3" id="KW-0456">Lyase</keyword>
<proteinExistence type="predicted"/>
<dbReference type="InterPro" id="IPR029062">
    <property type="entry name" value="Class_I_gatase-like"/>
</dbReference>
<dbReference type="PANTHER" id="PTHR43418">
    <property type="entry name" value="MULTIFUNCTIONAL TRYPTOPHAN BIOSYNTHESIS PROTEIN-RELATED"/>
    <property type="match status" value="1"/>
</dbReference>
<dbReference type="PRINTS" id="PR00099">
    <property type="entry name" value="CPSGATASE"/>
</dbReference>
<dbReference type="RefSeq" id="WP_126789645.1">
    <property type="nucleotide sequence ID" value="NZ_PIPN01000004.1"/>
</dbReference>
<dbReference type="PRINTS" id="PR00097">
    <property type="entry name" value="ANTSNTHASEII"/>
</dbReference>
<accession>A0ABY0BYF6</accession>
<dbReference type="InterPro" id="IPR050472">
    <property type="entry name" value="Anth_synth/Amidotransfase"/>
</dbReference>
<dbReference type="CDD" id="cd01743">
    <property type="entry name" value="GATase1_Anthranilate_Synthase"/>
    <property type="match status" value="1"/>
</dbReference>
<dbReference type="InterPro" id="IPR017926">
    <property type="entry name" value="GATASE"/>
</dbReference>
<comment type="caution">
    <text evidence="3">The sequence shown here is derived from an EMBL/GenBank/DDBJ whole genome shotgun (WGS) entry which is preliminary data.</text>
</comment>
<gene>
    <name evidence="3" type="ORF">CWE12_10390</name>
</gene>
<keyword evidence="1" id="KW-0315">Glutamine amidotransferase</keyword>
<dbReference type="Pfam" id="PF00117">
    <property type="entry name" value="GATase"/>
    <property type="match status" value="1"/>
</dbReference>
<evidence type="ECO:0000256" key="1">
    <source>
        <dbReference type="ARBA" id="ARBA00022962"/>
    </source>
</evidence>
<protein>
    <submittedName>
        <fullName evidence="3">Anthranilate/aminodeoxychorismate synthase component II</fullName>
        <ecNumber evidence="3">4.1.3.27</ecNumber>
    </submittedName>
</protein>
<dbReference type="SUPFAM" id="SSF52317">
    <property type="entry name" value="Class I glutamine amidotransferase-like"/>
    <property type="match status" value="1"/>
</dbReference>
<sequence length="209" mass="22348">MLAMIDNYDSFTHNLVRYFRELGQEVEVLRNDQVSLQQLRDMAPAALLISPGPGTPDDAGISLAAIEQFAGRIPILGVCLGHQAIAQVFGADVVSAKQVMHGKRSPVRHSGKGIFSGIASPYQVTRYHSLAVAAESLPAALVVDAWIDDGAVDGGEIMAVRHRDMPVYGVQFHPESVVTEHGHTLLANFCRLAGLPVDVDIDTLAAGLS</sequence>
<dbReference type="PANTHER" id="PTHR43418:SF4">
    <property type="entry name" value="MULTIFUNCTIONAL TRYPTOPHAN BIOSYNTHESIS PROTEIN"/>
    <property type="match status" value="1"/>
</dbReference>
<reference evidence="3 4" key="1">
    <citation type="journal article" date="2018" name="Front. Microbiol.">
        <title>Genome-Based Analysis Reveals the Taxonomy and Diversity of the Family Idiomarinaceae.</title>
        <authorList>
            <person name="Liu Y."/>
            <person name="Lai Q."/>
            <person name="Shao Z."/>
        </authorList>
    </citation>
    <scope>NUCLEOTIDE SEQUENCE [LARGE SCALE GENOMIC DNA]</scope>
    <source>
        <strain evidence="3 4">GBSy1</strain>
    </source>
</reference>
<feature type="domain" description="Glutamine amidotransferase" evidence="2">
    <location>
        <begin position="4"/>
        <end position="190"/>
    </location>
</feature>
<evidence type="ECO:0000313" key="4">
    <source>
        <dbReference type="Proteomes" id="UP000287410"/>
    </source>
</evidence>
<dbReference type="Gene3D" id="3.40.50.880">
    <property type="match status" value="1"/>
</dbReference>